<dbReference type="PANTHER" id="PTHR33162:SF1">
    <property type="entry name" value="SEC-INDEPENDENT PROTEIN TRANSLOCASE PROTEIN TATA, CHLOROPLASTIC"/>
    <property type="match status" value="1"/>
</dbReference>
<evidence type="ECO:0000256" key="8">
    <source>
        <dbReference type="ARBA" id="ARBA00023136"/>
    </source>
</evidence>
<dbReference type="NCBIfam" id="TIGR01410">
    <property type="entry name" value="tatB"/>
    <property type="match status" value="1"/>
</dbReference>
<proteinExistence type="predicted"/>
<evidence type="ECO:0000313" key="10">
    <source>
        <dbReference type="EMBL" id="MBB4700991.1"/>
    </source>
</evidence>
<evidence type="ECO:0000313" key="11">
    <source>
        <dbReference type="Proteomes" id="UP000542210"/>
    </source>
</evidence>
<dbReference type="NCBIfam" id="NF002377">
    <property type="entry name" value="PRK01371.1-4"/>
    <property type="match status" value="1"/>
</dbReference>
<dbReference type="InterPro" id="IPR018448">
    <property type="entry name" value="TatB"/>
</dbReference>
<evidence type="ECO:0000256" key="3">
    <source>
        <dbReference type="ARBA" id="ARBA00022475"/>
    </source>
</evidence>
<sequence length="134" mass="14499">MFGLGWPEILALVVIALLVFGPEKLPQAAQQAGRMLRQVRQMANNARNDLQDNLGPEFANFDPTDLHPKNFVRKHLLSDIEEEWQRPVNPTVVTASPAGSSPDGASSSVAEPFAATATAELAYGEIPPYDSEAT</sequence>
<accession>A0A7W7GBH4</accession>
<dbReference type="GO" id="GO:0043953">
    <property type="term" value="P:protein transport by the Tat complex"/>
    <property type="evidence" value="ECO:0007669"/>
    <property type="project" value="InterPro"/>
</dbReference>
<protein>
    <submittedName>
        <fullName evidence="10">Sec-independent protein translocase protein TatB</fullName>
    </submittedName>
</protein>
<evidence type="ECO:0000256" key="6">
    <source>
        <dbReference type="ARBA" id="ARBA00022989"/>
    </source>
</evidence>
<evidence type="ECO:0000256" key="1">
    <source>
        <dbReference type="ARBA" id="ARBA00004167"/>
    </source>
</evidence>
<reference evidence="10 11" key="1">
    <citation type="submission" date="2020-08" db="EMBL/GenBank/DDBJ databases">
        <title>Sequencing the genomes of 1000 actinobacteria strains.</title>
        <authorList>
            <person name="Klenk H.-P."/>
        </authorList>
    </citation>
    <scope>NUCLEOTIDE SEQUENCE [LARGE SCALE GENOMIC DNA]</scope>
    <source>
        <strain evidence="10 11">DSM 45784</strain>
    </source>
</reference>
<dbReference type="GO" id="GO:0008320">
    <property type="term" value="F:protein transmembrane transporter activity"/>
    <property type="evidence" value="ECO:0007669"/>
    <property type="project" value="InterPro"/>
</dbReference>
<dbReference type="EMBL" id="JACHND010000001">
    <property type="protein sequence ID" value="MBB4700991.1"/>
    <property type="molecule type" value="Genomic_DNA"/>
</dbReference>
<dbReference type="AlphaFoldDB" id="A0A7W7GBH4"/>
<evidence type="ECO:0000256" key="7">
    <source>
        <dbReference type="ARBA" id="ARBA00023010"/>
    </source>
</evidence>
<dbReference type="Gene3D" id="1.20.5.3310">
    <property type="match status" value="1"/>
</dbReference>
<keyword evidence="6" id="KW-1133">Transmembrane helix</keyword>
<keyword evidence="4" id="KW-0812">Transmembrane</keyword>
<dbReference type="Pfam" id="PF02416">
    <property type="entry name" value="TatA_B_E"/>
    <property type="match status" value="1"/>
</dbReference>
<keyword evidence="7" id="KW-0811">Translocation</keyword>
<organism evidence="10 11">
    <name type="scientific">Sphaerisporangium siamense</name>
    <dbReference type="NCBI Taxonomy" id="795645"/>
    <lineage>
        <taxon>Bacteria</taxon>
        <taxon>Bacillati</taxon>
        <taxon>Actinomycetota</taxon>
        <taxon>Actinomycetes</taxon>
        <taxon>Streptosporangiales</taxon>
        <taxon>Streptosporangiaceae</taxon>
        <taxon>Sphaerisporangium</taxon>
    </lineage>
</organism>
<keyword evidence="8" id="KW-0472">Membrane</keyword>
<gene>
    <name evidence="10" type="ORF">BJ982_002535</name>
</gene>
<dbReference type="RefSeq" id="WP_184879801.1">
    <property type="nucleotide sequence ID" value="NZ_BOOV01000017.1"/>
</dbReference>
<evidence type="ECO:0000256" key="2">
    <source>
        <dbReference type="ARBA" id="ARBA00022448"/>
    </source>
</evidence>
<comment type="subcellular location">
    <subcellularLocation>
        <location evidence="1">Membrane</location>
        <topology evidence="1">Single-pass membrane protein</topology>
    </subcellularLocation>
</comment>
<feature type="compositionally biased region" description="Low complexity" evidence="9">
    <location>
        <begin position="95"/>
        <end position="108"/>
    </location>
</feature>
<dbReference type="InterPro" id="IPR003369">
    <property type="entry name" value="TatA/B/E"/>
</dbReference>
<feature type="region of interest" description="Disordered" evidence="9">
    <location>
        <begin position="91"/>
        <end position="112"/>
    </location>
</feature>
<keyword evidence="3" id="KW-1003">Cell membrane</keyword>
<keyword evidence="2" id="KW-0813">Transport</keyword>
<comment type="caution">
    <text evidence="10">The sequence shown here is derived from an EMBL/GenBank/DDBJ whole genome shotgun (WGS) entry which is preliminary data.</text>
</comment>
<dbReference type="PRINTS" id="PR01506">
    <property type="entry name" value="TATBPROTEIN"/>
</dbReference>
<evidence type="ECO:0000256" key="9">
    <source>
        <dbReference type="SAM" id="MobiDB-lite"/>
    </source>
</evidence>
<evidence type="ECO:0000256" key="4">
    <source>
        <dbReference type="ARBA" id="ARBA00022692"/>
    </source>
</evidence>
<dbReference type="GO" id="GO:0016020">
    <property type="term" value="C:membrane"/>
    <property type="evidence" value="ECO:0007669"/>
    <property type="project" value="UniProtKB-SubCell"/>
</dbReference>
<dbReference type="PANTHER" id="PTHR33162">
    <property type="entry name" value="SEC-INDEPENDENT PROTEIN TRANSLOCASE PROTEIN TATA, CHLOROPLASTIC"/>
    <property type="match status" value="1"/>
</dbReference>
<evidence type="ECO:0000256" key="5">
    <source>
        <dbReference type="ARBA" id="ARBA00022927"/>
    </source>
</evidence>
<keyword evidence="11" id="KW-1185">Reference proteome</keyword>
<dbReference type="Proteomes" id="UP000542210">
    <property type="component" value="Unassembled WGS sequence"/>
</dbReference>
<keyword evidence="5" id="KW-0653">Protein transport</keyword>
<name>A0A7W7GBH4_9ACTN</name>